<proteinExistence type="predicted"/>
<reference evidence="1" key="1">
    <citation type="submission" date="2014-09" db="EMBL/GenBank/DDBJ databases">
        <authorList>
            <person name="Magalhaes I.L.F."/>
            <person name="Oliveira U."/>
            <person name="Santos F.R."/>
            <person name="Vidigal T.H.D.A."/>
            <person name="Brescovit A.D."/>
            <person name="Santos A.J."/>
        </authorList>
    </citation>
    <scope>NUCLEOTIDE SEQUENCE</scope>
    <source>
        <tissue evidence="1">Shoot tissue taken approximately 20 cm above the soil surface</tissue>
    </source>
</reference>
<evidence type="ECO:0000313" key="1">
    <source>
        <dbReference type="EMBL" id="JAD99135.1"/>
    </source>
</evidence>
<reference evidence="1" key="2">
    <citation type="journal article" date="2015" name="Data Brief">
        <title>Shoot transcriptome of the giant reed, Arundo donax.</title>
        <authorList>
            <person name="Barrero R.A."/>
            <person name="Guerrero F.D."/>
            <person name="Moolhuijzen P."/>
            <person name="Goolsby J.A."/>
            <person name="Tidwell J."/>
            <person name="Bellgard S.E."/>
            <person name="Bellgard M.I."/>
        </authorList>
    </citation>
    <scope>NUCLEOTIDE SEQUENCE</scope>
    <source>
        <tissue evidence="1">Shoot tissue taken approximately 20 cm above the soil surface</tissue>
    </source>
</reference>
<dbReference type="AlphaFoldDB" id="A0A0A9EMT8"/>
<name>A0A0A9EMT8_ARUDO</name>
<organism evidence="1">
    <name type="scientific">Arundo donax</name>
    <name type="common">Giant reed</name>
    <name type="synonym">Donax arundinaceus</name>
    <dbReference type="NCBI Taxonomy" id="35708"/>
    <lineage>
        <taxon>Eukaryota</taxon>
        <taxon>Viridiplantae</taxon>
        <taxon>Streptophyta</taxon>
        <taxon>Embryophyta</taxon>
        <taxon>Tracheophyta</taxon>
        <taxon>Spermatophyta</taxon>
        <taxon>Magnoliopsida</taxon>
        <taxon>Liliopsida</taxon>
        <taxon>Poales</taxon>
        <taxon>Poaceae</taxon>
        <taxon>PACMAD clade</taxon>
        <taxon>Arundinoideae</taxon>
        <taxon>Arundineae</taxon>
        <taxon>Arundo</taxon>
    </lineage>
</organism>
<dbReference type="EMBL" id="GBRH01198760">
    <property type="protein sequence ID" value="JAD99135.1"/>
    <property type="molecule type" value="Transcribed_RNA"/>
</dbReference>
<protein>
    <submittedName>
        <fullName evidence="1">Uncharacterized protein</fullName>
    </submittedName>
</protein>
<sequence length="34" mass="3807">MHSAAFPEQDGRSSLGNLRKCCSAVHWDCRPSFL</sequence>
<accession>A0A0A9EMT8</accession>